<proteinExistence type="predicted"/>
<dbReference type="RefSeq" id="WP_183973538.1">
    <property type="nucleotide sequence ID" value="NZ_JACIBY010000004.1"/>
</dbReference>
<dbReference type="GO" id="GO:0016020">
    <property type="term" value="C:membrane"/>
    <property type="evidence" value="ECO:0007669"/>
    <property type="project" value="UniProtKB-SubCell"/>
</dbReference>
<comment type="subcellular location">
    <subcellularLocation>
        <location evidence="1">Membrane</location>
        <topology evidence="1">Multi-pass membrane protein</topology>
    </subcellularLocation>
</comment>
<evidence type="ECO:0000313" key="7">
    <source>
        <dbReference type="Proteomes" id="UP000541352"/>
    </source>
</evidence>
<comment type="caution">
    <text evidence="6">The sequence shown here is derived from an EMBL/GenBank/DDBJ whole genome shotgun (WGS) entry which is preliminary data.</text>
</comment>
<name>A0A7W5ZM48_9BACT</name>
<evidence type="ECO:0000256" key="4">
    <source>
        <dbReference type="ARBA" id="ARBA00023136"/>
    </source>
</evidence>
<evidence type="ECO:0000313" key="6">
    <source>
        <dbReference type="EMBL" id="MBB3838257.1"/>
    </source>
</evidence>
<reference evidence="6 7" key="1">
    <citation type="submission" date="2020-08" db="EMBL/GenBank/DDBJ databases">
        <title>Genomic Encyclopedia of Type Strains, Phase IV (KMG-IV): sequencing the most valuable type-strain genomes for metagenomic binning, comparative biology and taxonomic classification.</title>
        <authorList>
            <person name="Goeker M."/>
        </authorList>
    </citation>
    <scope>NUCLEOTIDE SEQUENCE [LARGE SCALE GENOMIC DNA]</scope>
    <source>
        <strain evidence="6 7">DSM 17976</strain>
    </source>
</reference>
<keyword evidence="2 5" id="KW-0812">Transmembrane</keyword>
<protein>
    <submittedName>
        <fullName evidence="6">Putative membrane protein YphA (DoxX/SURF4 family)</fullName>
    </submittedName>
</protein>
<evidence type="ECO:0000256" key="1">
    <source>
        <dbReference type="ARBA" id="ARBA00004141"/>
    </source>
</evidence>
<keyword evidence="3 5" id="KW-1133">Transmembrane helix</keyword>
<feature type="transmembrane region" description="Helical" evidence="5">
    <location>
        <begin position="57"/>
        <end position="82"/>
    </location>
</feature>
<dbReference type="Proteomes" id="UP000541352">
    <property type="component" value="Unassembled WGS sequence"/>
</dbReference>
<keyword evidence="7" id="KW-1185">Reference proteome</keyword>
<organism evidence="6 7">
    <name type="scientific">Runella defluvii</name>
    <dbReference type="NCBI Taxonomy" id="370973"/>
    <lineage>
        <taxon>Bacteria</taxon>
        <taxon>Pseudomonadati</taxon>
        <taxon>Bacteroidota</taxon>
        <taxon>Cytophagia</taxon>
        <taxon>Cytophagales</taxon>
        <taxon>Spirosomataceae</taxon>
        <taxon>Runella</taxon>
    </lineage>
</organism>
<dbReference type="InterPro" id="IPR032808">
    <property type="entry name" value="DoxX"/>
</dbReference>
<evidence type="ECO:0000256" key="3">
    <source>
        <dbReference type="ARBA" id="ARBA00022989"/>
    </source>
</evidence>
<gene>
    <name evidence="6" type="ORF">FHS57_002262</name>
</gene>
<feature type="transmembrane region" description="Helical" evidence="5">
    <location>
        <begin position="94"/>
        <end position="112"/>
    </location>
</feature>
<evidence type="ECO:0000256" key="2">
    <source>
        <dbReference type="ARBA" id="ARBA00022692"/>
    </source>
</evidence>
<sequence length="127" mass="13688">MSSKSIKITGWALTAVLGLLFAFSAFLKISQNEAAIAQASAIGINAHTYRLIGLVEITSLILFLVPRTAIIGAFFLIAYMGGAIATHLQHQQPVGMAIGVQVVLWITIAVRFPDLLQRVFSPNLTTH</sequence>
<dbReference type="AlphaFoldDB" id="A0A7W5ZM48"/>
<keyword evidence="4 5" id="KW-0472">Membrane</keyword>
<evidence type="ECO:0000256" key="5">
    <source>
        <dbReference type="SAM" id="Phobius"/>
    </source>
</evidence>
<dbReference type="Pfam" id="PF13564">
    <property type="entry name" value="DoxX_2"/>
    <property type="match status" value="1"/>
</dbReference>
<accession>A0A7W5ZM48</accession>
<dbReference type="EMBL" id="JACIBY010000004">
    <property type="protein sequence ID" value="MBB3838257.1"/>
    <property type="molecule type" value="Genomic_DNA"/>
</dbReference>